<accession>A0A8J3VDX8</accession>
<dbReference type="Proteomes" id="UP000605992">
    <property type="component" value="Unassembled WGS sequence"/>
</dbReference>
<protein>
    <recommendedName>
        <fullName evidence="4">Lipoprotein</fullName>
    </recommendedName>
</protein>
<organism evidence="2 3">
    <name type="scientific">Planotetraspora thailandica</name>
    <dbReference type="NCBI Taxonomy" id="487172"/>
    <lineage>
        <taxon>Bacteria</taxon>
        <taxon>Bacillati</taxon>
        <taxon>Actinomycetota</taxon>
        <taxon>Actinomycetes</taxon>
        <taxon>Streptosporangiales</taxon>
        <taxon>Streptosporangiaceae</taxon>
        <taxon>Planotetraspora</taxon>
    </lineage>
</organism>
<evidence type="ECO:0000256" key="1">
    <source>
        <dbReference type="SAM" id="SignalP"/>
    </source>
</evidence>
<dbReference type="AlphaFoldDB" id="A0A8J3VDX8"/>
<dbReference type="RefSeq" id="WP_203946288.1">
    <property type="nucleotide sequence ID" value="NZ_BOOR01000033.1"/>
</dbReference>
<reference evidence="2" key="1">
    <citation type="submission" date="2021-01" db="EMBL/GenBank/DDBJ databases">
        <title>Whole genome shotgun sequence of Planotetraspora thailandica NBRC 104271.</title>
        <authorList>
            <person name="Komaki H."/>
            <person name="Tamura T."/>
        </authorList>
    </citation>
    <scope>NUCLEOTIDE SEQUENCE</scope>
    <source>
        <strain evidence="2">NBRC 104271</strain>
    </source>
</reference>
<gene>
    <name evidence="2" type="ORF">Pth03_45040</name>
</gene>
<dbReference type="PROSITE" id="PS51257">
    <property type="entry name" value="PROKAR_LIPOPROTEIN"/>
    <property type="match status" value="1"/>
</dbReference>
<evidence type="ECO:0008006" key="4">
    <source>
        <dbReference type="Google" id="ProtNLM"/>
    </source>
</evidence>
<keyword evidence="3" id="KW-1185">Reference proteome</keyword>
<feature type="signal peptide" evidence="1">
    <location>
        <begin position="1"/>
        <end position="26"/>
    </location>
</feature>
<evidence type="ECO:0000313" key="2">
    <source>
        <dbReference type="EMBL" id="GII56115.1"/>
    </source>
</evidence>
<feature type="chain" id="PRO_5039520519" description="Lipoprotein" evidence="1">
    <location>
        <begin position="27"/>
        <end position="197"/>
    </location>
</feature>
<dbReference type="EMBL" id="BOOR01000033">
    <property type="protein sequence ID" value="GII56115.1"/>
    <property type="molecule type" value="Genomic_DNA"/>
</dbReference>
<keyword evidence="1" id="KW-0732">Signal</keyword>
<evidence type="ECO:0000313" key="3">
    <source>
        <dbReference type="Proteomes" id="UP000605992"/>
    </source>
</evidence>
<proteinExistence type="predicted"/>
<sequence>MRTRPLLTAALAAAAVTACSSGQSNSASTAASAAVPAAATTTAAPTDAAVTTTAAPTNAAVTTTAAPTNAAAVIKALAGEGLPIKLTVTYNERNDPNKLLGRPGGYIAKAAFTDKRIKPSDVLGADKGSVDLGGGVEVFPDAAGAKARADYIQSIAKSSPMFAEYDYAKGNVVVRVSKEIAPSDAKAYQAALNKIVP</sequence>
<comment type="caution">
    <text evidence="2">The sequence shown here is derived from an EMBL/GenBank/DDBJ whole genome shotgun (WGS) entry which is preliminary data.</text>
</comment>
<name>A0A8J3VDX8_9ACTN</name>